<dbReference type="Gene3D" id="3.90.470.20">
    <property type="entry name" value="4'-phosphopantetheinyl transferase domain"/>
    <property type="match status" value="1"/>
</dbReference>
<dbReference type="NCBIfam" id="TIGR00516">
    <property type="entry name" value="acpS"/>
    <property type="match status" value="1"/>
</dbReference>
<feature type="domain" description="4'-phosphopantetheinyl transferase" evidence="9">
    <location>
        <begin position="5"/>
        <end position="120"/>
    </location>
</feature>
<accession>A0ABT7Y240</accession>
<dbReference type="InterPro" id="IPR008278">
    <property type="entry name" value="4-PPantetheinyl_Trfase_dom"/>
</dbReference>
<evidence type="ECO:0000256" key="7">
    <source>
        <dbReference type="ARBA" id="ARBA00023160"/>
    </source>
</evidence>
<dbReference type="Proteomes" id="UP001169719">
    <property type="component" value="Unassembled WGS sequence"/>
</dbReference>
<dbReference type="HAMAP" id="MF_00101">
    <property type="entry name" value="AcpS"/>
    <property type="match status" value="1"/>
</dbReference>
<dbReference type="InterPro" id="IPR037143">
    <property type="entry name" value="4-PPantetheinyl_Trfase_dom_sf"/>
</dbReference>
<dbReference type="NCBIfam" id="TIGR00556">
    <property type="entry name" value="pantethn_trn"/>
    <property type="match status" value="1"/>
</dbReference>
<evidence type="ECO:0000313" key="11">
    <source>
        <dbReference type="Proteomes" id="UP001169719"/>
    </source>
</evidence>
<keyword evidence="11" id="KW-1185">Reference proteome</keyword>
<proteinExistence type="inferred from homology"/>
<keyword evidence="7 8" id="KW-0275">Fatty acid biosynthesis</keyword>
<name>A0ABT7Y240_9VIBR</name>
<evidence type="ECO:0000256" key="6">
    <source>
        <dbReference type="ARBA" id="ARBA00023098"/>
    </source>
</evidence>
<keyword evidence="1 8" id="KW-0444">Lipid biosynthesis</keyword>
<dbReference type="SUPFAM" id="SSF56214">
    <property type="entry name" value="4'-phosphopantetheinyl transferase"/>
    <property type="match status" value="1"/>
</dbReference>
<dbReference type="GO" id="GO:0008897">
    <property type="term" value="F:holo-[acyl-carrier-protein] synthase activity"/>
    <property type="evidence" value="ECO:0007669"/>
    <property type="project" value="UniProtKB-EC"/>
</dbReference>
<dbReference type="InterPro" id="IPR002582">
    <property type="entry name" value="ACPS"/>
</dbReference>
<comment type="similarity">
    <text evidence="8">Belongs to the P-Pant transferase superfamily. AcpS family.</text>
</comment>
<dbReference type="EMBL" id="JAUEOZ010000001">
    <property type="protein sequence ID" value="MDN2482045.1"/>
    <property type="molecule type" value="Genomic_DNA"/>
</dbReference>
<keyword evidence="3 8" id="KW-0479">Metal-binding</keyword>
<evidence type="ECO:0000256" key="3">
    <source>
        <dbReference type="ARBA" id="ARBA00022723"/>
    </source>
</evidence>
<sequence>MPVVGLGTDIVEIERIEAALERSNALAKRVLSASELAVFEASKQPARFLAKRFAVKEAAAKALGTGIARGVSFQDFTVSNDELGKPELTLTGVAQQFADSLGAHAALVTIADEKRYAVATVILES</sequence>
<comment type="cofactor">
    <cofactor evidence="8">
        <name>Mg(2+)</name>
        <dbReference type="ChEBI" id="CHEBI:18420"/>
    </cofactor>
</comment>
<comment type="subcellular location">
    <subcellularLocation>
        <location evidence="8">Cytoplasm</location>
    </subcellularLocation>
</comment>
<dbReference type="InterPro" id="IPR004568">
    <property type="entry name" value="Ppantetheine-prot_Trfase_dom"/>
</dbReference>
<evidence type="ECO:0000256" key="1">
    <source>
        <dbReference type="ARBA" id="ARBA00022516"/>
    </source>
</evidence>
<dbReference type="Pfam" id="PF01648">
    <property type="entry name" value="ACPS"/>
    <property type="match status" value="1"/>
</dbReference>
<evidence type="ECO:0000256" key="2">
    <source>
        <dbReference type="ARBA" id="ARBA00022679"/>
    </source>
</evidence>
<keyword evidence="6 8" id="KW-0443">Lipid metabolism</keyword>
<evidence type="ECO:0000256" key="4">
    <source>
        <dbReference type="ARBA" id="ARBA00022832"/>
    </source>
</evidence>
<evidence type="ECO:0000313" key="10">
    <source>
        <dbReference type="EMBL" id="MDN2482045.1"/>
    </source>
</evidence>
<evidence type="ECO:0000259" key="9">
    <source>
        <dbReference type="Pfam" id="PF01648"/>
    </source>
</evidence>
<keyword evidence="5 8" id="KW-0460">Magnesium</keyword>
<organism evidence="10 11">
    <name type="scientific">Vibrio agarivorans</name>
    <dbReference type="NCBI Taxonomy" id="153622"/>
    <lineage>
        <taxon>Bacteria</taxon>
        <taxon>Pseudomonadati</taxon>
        <taxon>Pseudomonadota</taxon>
        <taxon>Gammaproteobacteria</taxon>
        <taxon>Vibrionales</taxon>
        <taxon>Vibrionaceae</taxon>
        <taxon>Vibrio</taxon>
    </lineage>
</organism>
<comment type="catalytic activity">
    <reaction evidence="8">
        <text>apo-[ACP] + CoA = holo-[ACP] + adenosine 3',5'-bisphosphate + H(+)</text>
        <dbReference type="Rhea" id="RHEA:12068"/>
        <dbReference type="Rhea" id="RHEA-COMP:9685"/>
        <dbReference type="Rhea" id="RHEA-COMP:9690"/>
        <dbReference type="ChEBI" id="CHEBI:15378"/>
        <dbReference type="ChEBI" id="CHEBI:29999"/>
        <dbReference type="ChEBI" id="CHEBI:57287"/>
        <dbReference type="ChEBI" id="CHEBI:58343"/>
        <dbReference type="ChEBI" id="CHEBI:64479"/>
        <dbReference type="EC" id="2.7.8.7"/>
    </reaction>
</comment>
<evidence type="ECO:0000256" key="5">
    <source>
        <dbReference type="ARBA" id="ARBA00022842"/>
    </source>
</evidence>
<keyword evidence="2 8" id="KW-0808">Transferase</keyword>
<evidence type="ECO:0000256" key="8">
    <source>
        <dbReference type="HAMAP-Rule" id="MF_00101"/>
    </source>
</evidence>
<feature type="binding site" evidence="8">
    <location>
        <position position="9"/>
    </location>
    <ligand>
        <name>Mg(2+)</name>
        <dbReference type="ChEBI" id="CHEBI:18420"/>
    </ligand>
</feature>
<reference evidence="10" key="1">
    <citation type="submission" date="2024-05" db="EMBL/GenBank/DDBJ databases">
        <title>Genome Sequences of Four Agar- Degrading Marine Bacteria.</title>
        <authorList>
            <person name="Phillips E.K."/>
            <person name="Shaffer J.C."/>
            <person name="Henson M.W."/>
            <person name="Temperton B."/>
            <person name="Thrash C.J."/>
            <person name="Martin M.O."/>
        </authorList>
    </citation>
    <scope>NUCLEOTIDE SEQUENCE</scope>
    <source>
        <strain evidence="10">EKP203</strain>
    </source>
</reference>
<comment type="caution">
    <text evidence="10">The sequence shown here is derived from an EMBL/GenBank/DDBJ whole genome shotgun (WGS) entry which is preliminary data.</text>
</comment>
<gene>
    <name evidence="8 10" type="primary">acpS</name>
    <name evidence="10" type="ORF">QWJ08_11655</name>
</gene>
<protein>
    <recommendedName>
        <fullName evidence="8">Holo-[acyl-carrier-protein] synthase</fullName>
        <shortName evidence="8">Holo-ACP synthase</shortName>
        <ecNumber evidence="8">2.7.8.7</ecNumber>
    </recommendedName>
    <alternativeName>
        <fullName evidence="8">4'-phosphopantetheinyl transferase AcpS</fullName>
    </alternativeName>
</protein>
<dbReference type="EC" id="2.7.8.7" evidence="8"/>
<dbReference type="RefSeq" id="WP_289962118.1">
    <property type="nucleotide sequence ID" value="NZ_JAUEOZ010000001.1"/>
</dbReference>
<feature type="binding site" evidence="8">
    <location>
        <position position="57"/>
    </location>
    <ligand>
        <name>Mg(2+)</name>
        <dbReference type="ChEBI" id="CHEBI:18420"/>
    </ligand>
</feature>
<keyword evidence="4 8" id="KW-0276">Fatty acid metabolism</keyword>
<keyword evidence="8" id="KW-0963">Cytoplasm</keyword>
<comment type="function">
    <text evidence="8">Transfers the 4'-phosphopantetheine moiety from coenzyme A to a Ser of acyl-carrier-protein.</text>
</comment>